<protein>
    <submittedName>
        <fullName evidence="1">Uncharacterized protein</fullName>
    </submittedName>
</protein>
<organism evidence="1 2">
    <name type="scientific">Fusarium venenatum</name>
    <dbReference type="NCBI Taxonomy" id="56646"/>
    <lineage>
        <taxon>Eukaryota</taxon>
        <taxon>Fungi</taxon>
        <taxon>Dikarya</taxon>
        <taxon>Ascomycota</taxon>
        <taxon>Pezizomycotina</taxon>
        <taxon>Sordariomycetes</taxon>
        <taxon>Hypocreomycetidae</taxon>
        <taxon>Hypocreales</taxon>
        <taxon>Nectriaceae</taxon>
        <taxon>Fusarium</taxon>
    </lineage>
</organism>
<evidence type="ECO:0000313" key="1">
    <source>
        <dbReference type="EMBL" id="CEI61902.1"/>
    </source>
</evidence>
<sequence length="185" mass="19624">MPEGLWGRTACAASFGFHATAALSEGPFSIYAYGPGVGGLPLFSSGDEIFVGNFSRLNDSEAAPVQFAVGDDQWKGSPNPTGYAQDQHPSWSNKTLVIPGPSSSSHIVRMINDTADASDYVLSFMLYGSFVMVEEGREMFSLWYGESSDIEGVYTVGWNASIAGDSGGKVPLTLKKTPPSGPPQL</sequence>
<accession>A0A2L2SW43</accession>
<evidence type="ECO:0000313" key="2">
    <source>
        <dbReference type="Proteomes" id="UP000245910"/>
    </source>
</evidence>
<dbReference type="EMBL" id="LN649230">
    <property type="protein sequence ID" value="CEI61902.1"/>
    <property type="molecule type" value="Genomic_DNA"/>
</dbReference>
<dbReference type="GeneID" id="37257977"/>
<keyword evidence="2" id="KW-1185">Reference proteome</keyword>
<dbReference type="Proteomes" id="UP000245910">
    <property type="component" value="Chromosome II"/>
</dbReference>
<reference evidence="2" key="1">
    <citation type="submission" date="2014-10" db="EMBL/GenBank/DDBJ databases">
        <authorList>
            <person name="King R."/>
        </authorList>
    </citation>
    <scope>NUCLEOTIDE SEQUENCE [LARGE SCALE GENOMIC DNA]</scope>
    <source>
        <strain evidence="2">A3/5</strain>
    </source>
</reference>
<proteinExistence type="predicted"/>
<dbReference type="AlphaFoldDB" id="A0A2L2SW43"/>
<name>A0A2L2SW43_9HYPO</name>
<dbReference type="RefSeq" id="XP_025585622.1">
    <property type="nucleotide sequence ID" value="XM_025734858.1"/>
</dbReference>
<dbReference type="KEGG" id="fvn:FVRRES_06338"/>